<dbReference type="PANTHER" id="PTHR40124">
    <property type="match status" value="1"/>
</dbReference>
<feature type="domain" description="Polysaccharide lyase 14" evidence="3">
    <location>
        <begin position="69"/>
        <end position="272"/>
    </location>
</feature>
<keyword evidence="5" id="KW-1185">Reference proteome</keyword>
<reference evidence="5" key="1">
    <citation type="journal article" date="2019" name="Int. J. Syst. Evol. Microbiol.">
        <title>The Global Catalogue of Microorganisms (GCM) 10K type strain sequencing project: providing services to taxonomists for standard genome sequencing and annotation.</title>
        <authorList>
            <consortium name="The Broad Institute Genomics Platform"/>
            <consortium name="The Broad Institute Genome Sequencing Center for Infectious Disease"/>
            <person name="Wu L."/>
            <person name="Ma J."/>
        </authorList>
    </citation>
    <scope>NUCLEOTIDE SEQUENCE [LARGE SCALE GENOMIC DNA]</scope>
    <source>
        <strain evidence="5">KCTC 52274</strain>
    </source>
</reference>
<dbReference type="Pfam" id="PF21294">
    <property type="entry name" value="Polysacc_lyase_14"/>
    <property type="match status" value="1"/>
</dbReference>
<dbReference type="Pfam" id="PF17957">
    <property type="entry name" value="Big_7"/>
    <property type="match status" value="1"/>
</dbReference>
<gene>
    <name evidence="4" type="ORF">ACFSR1_14525</name>
</gene>
<sequence>MKTKYNLLSIVLILLLNAVAIAQQGLIYQYDFDHLPSGQYDRDMIRDALNVSFCKGADEGRVFIEAFENKGKVLKVKYPKGKVKTNDSGMHTKVFWEETGENQDELYISYFVYFPDDFEFRAGGKLPGLSYQTSDRNMSLRLMWRYDGLVETYVHYNTKPSRPDYKSSINWSLTDPYSEPNGQPMPDQVKFTKGKWHQVEMYHKLNTPGQNNGIMKGWLDGQLALNITNNGDYRQPGEGDIHLNSIYLSTFFGGSDETFQPTKDVYAYFDDFKVSKNRIGDSGNNGGDGGNGGDTNQTPTVSFATPSNNITVDEGYSLYVKVNASDADGNISNVKLFVDNNLIRQESAAPFEWGHANSPNPDELNNLSVGTHIFKAVATDNQGATSETTFTLTVNEEDTDSGGGNNCSFNTPSANSISSIDKISFTEVYVLGDNGPSLNNFRKFTINWSAGNNGLYQFAINTNNGVPSYYVDLKNKLTHTLGQSNPSITINNSGISGLDGSYWVTRDGDSFVMVSKTEGFTLYFSNDDQAPACAERARPDTVNKDSFSYYPNPVNNSIIMNGLDVSVYEIVIYSMNSQIVRSVKPGKENSISVDVESLSQGLYFIELRSLNKEIKRYKIIKN</sequence>
<dbReference type="InterPro" id="IPR013783">
    <property type="entry name" value="Ig-like_fold"/>
</dbReference>
<dbReference type="NCBIfam" id="TIGR04183">
    <property type="entry name" value="Por_Secre_tail"/>
    <property type="match status" value="1"/>
</dbReference>
<feature type="domain" description="Secretion system C-terminal sorting" evidence="2">
    <location>
        <begin position="550"/>
        <end position="619"/>
    </location>
</feature>
<dbReference type="Pfam" id="PF18962">
    <property type="entry name" value="Por_Secre_tail"/>
    <property type="match status" value="1"/>
</dbReference>
<keyword evidence="4" id="KW-0456">Lyase</keyword>
<organism evidence="4 5">
    <name type="scientific">Aquimarina rubra</name>
    <dbReference type="NCBI Taxonomy" id="1920033"/>
    <lineage>
        <taxon>Bacteria</taxon>
        <taxon>Pseudomonadati</taxon>
        <taxon>Bacteroidota</taxon>
        <taxon>Flavobacteriia</taxon>
        <taxon>Flavobacteriales</taxon>
        <taxon>Flavobacteriaceae</taxon>
        <taxon>Aquimarina</taxon>
    </lineage>
</organism>
<evidence type="ECO:0000259" key="3">
    <source>
        <dbReference type="Pfam" id="PF21294"/>
    </source>
</evidence>
<dbReference type="Proteomes" id="UP001597319">
    <property type="component" value="Unassembled WGS sequence"/>
</dbReference>
<keyword evidence="1" id="KW-0732">Signal</keyword>
<name>A0ABW5LG84_9FLAO</name>
<evidence type="ECO:0000313" key="5">
    <source>
        <dbReference type="Proteomes" id="UP001597319"/>
    </source>
</evidence>
<dbReference type="EMBL" id="JBHULE010000019">
    <property type="protein sequence ID" value="MFD2563892.1"/>
    <property type="molecule type" value="Genomic_DNA"/>
</dbReference>
<protein>
    <submittedName>
        <fullName evidence="4">Polysaccharide lyase</fullName>
    </submittedName>
</protein>
<dbReference type="RefSeq" id="WP_378293691.1">
    <property type="nucleotide sequence ID" value="NZ_JBHULE010000019.1"/>
</dbReference>
<dbReference type="PANTHER" id="PTHR40124:SF1">
    <property type="entry name" value="DISAGGREGATASE RELATED REPEAT PROTEIN"/>
    <property type="match status" value="1"/>
</dbReference>
<dbReference type="Gene3D" id="2.60.40.10">
    <property type="entry name" value="Immunoglobulins"/>
    <property type="match status" value="1"/>
</dbReference>
<accession>A0ABW5LG84</accession>
<comment type="caution">
    <text evidence="4">The sequence shown here is derived from an EMBL/GenBank/DDBJ whole genome shotgun (WGS) entry which is preliminary data.</text>
</comment>
<evidence type="ECO:0000259" key="2">
    <source>
        <dbReference type="Pfam" id="PF18962"/>
    </source>
</evidence>
<evidence type="ECO:0000256" key="1">
    <source>
        <dbReference type="ARBA" id="ARBA00022729"/>
    </source>
</evidence>
<dbReference type="InterPro" id="IPR026444">
    <property type="entry name" value="Secre_tail"/>
</dbReference>
<dbReference type="Gene3D" id="2.60.120.200">
    <property type="match status" value="1"/>
</dbReference>
<evidence type="ECO:0000313" key="4">
    <source>
        <dbReference type="EMBL" id="MFD2563892.1"/>
    </source>
</evidence>
<dbReference type="InterPro" id="IPR048958">
    <property type="entry name" value="Polysacc_lyase_14"/>
</dbReference>
<dbReference type="GO" id="GO:0016829">
    <property type="term" value="F:lyase activity"/>
    <property type="evidence" value="ECO:0007669"/>
    <property type="project" value="UniProtKB-KW"/>
</dbReference>
<proteinExistence type="predicted"/>